<dbReference type="InterPro" id="IPR008996">
    <property type="entry name" value="IL1/FGF"/>
</dbReference>
<evidence type="ECO:0000256" key="3">
    <source>
        <dbReference type="ARBA" id="ARBA00022525"/>
    </source>
</evidence>
<dbReference type="Proteomes" id="UP000007648">
    <property type="component" value="Unassembled WGS sequence"/>
</dbReference>
<dbReference type="Pfam" id="PF00340">
    <property type="entry name" value="IL1"/>
    <property type="match status" value="1"/>
</dbReference>
<comment type="similarity">
    <text evidence="2">Belongs to the IL-1 family.</text>
</comment>
<dbReference type="OMA" id="LYPEHYL"/>
<dbReference type="GeneID" id="111719790"/>
<dbReference type="AlphaFoldDB" id="G3WE02"/>
<sequence>MAAAKDCQEVACSPEENCKLNPNFIDNMEPEFREDECCLNCEAILKYSVPMCINLKNSNEKISFFNQEEEVVIFEEMMNNEKRENAPWTQFMLQRYYCSGPRSLVAFSVKTENENYILSCKNHQELHFKYGDFPYEIEDKDEDILFWQSKVIGYEKVEFESFLYPEHYLAWEKIQDKFEMLVLKEKLDGVEMSTIFTCILCEKNENYEKCEK</sequence>
<dbReference type="GO" id="GO:0006955">
    <property type="term" value="P:immune response"/>
    <property type="evidence" value="ECO:0007669"/>
    <property type="project" value="InterPro"/>
</dbReference>
<dbReference type="HOGENOM" id="CLU_113349_0_0_1"/>
<dbReference type="STRING" id="9305.ENSSHAP00000013657"/>
<reference evidence="4" key="3">
    <citation type="submission" date="2025-09" db="UniProtKB">
        <authorList>
            <consortium name="Ensembl"/>
        </authorList>
    </citation>
    <scope>IDENTIFICATION</scope>
</reference>
<dbReference type="InParanoid" id="G3WE02"/>
<dbReference type="GO" id="GO:0005125">
    <property type="term" value="F:cytokine activity"/>
    <property type="evidence" value="ECO:0007669"/>
    <property type="project" value="InterPro"/>
</dbReference>
<dbReference type="GO" id="GO:0005615">
    <property type="term" value="C:extracellular space"/>
    <property type="evidence" value="ECO:0007669"/>
    <property type="project" value="InterPro"/>
</dbReference>
<evidence type="ECO:0000256" key="1">
    <source>
        <dbReference type="ARBA" id="ARBA00004613"/>
    </source>
</evidence>
<gene>
    <name evidence="4" type="primary">LOC111719790</name>
</gene>
<dbReference type="GO" id="GO:0006954">
    <property type="term" value="P:inflammatory response"/>
    <property type="evidence" value="ECO:0007669"/>
    <property type="project" value="InterPro"/>
</dbReference>
<comment type="subcellular location">
    <subcellularLocation>
        <location evidence="1">Secreted</location>
    </subcellularLocation>
</comment>
<organism evidence="4 5">
    <name type="scientific">Sarcophilus harrisii</name>
    <name type="common">Tasmanian devil</name>
    <name type="synonym">Sarcophilus laniarius</name>
    <dbReference type="NCBI Taxonomy" id="9305"/>
    <lineage>
        <taxon>Eukaryota</taxon>
        <taxon>Metazoa</taxon>
        <taxon>Chordata</taxon>
        <taxon>Craniata</taxon>
        <taxon>Vertebrata</taxon>
        <taxon>Euteleostomi</taxon>
        <taxon>Mammalia</taxon>
        <taxon>Metatheria</taxon>
        <taxon>Dasyuromorphia</taxon>
        <taxon>Dasyuridae</taxon>
        <taxon>Sarcophilus</taxon>
    </lineage>
</organism>
<evidence type="ECO:0008006" key="6">
    <source>
        <dbReference type="Google" id="ProtNLM"/>
    </source>
</evidence>
<dbReference type="Ensembl" id="ENSSHAT00000013769.2">
    <property type="protein sequence ID" value="ENSSHAP00000013657.1"/>
    <property type="gene ID" value="ENSSHAG00000011671.2"/>
</dbReference>
<reference evidence="4 5" key="1">
    <citation type="journal article" date="2011" name="Proc. Natl. Acad. Sci. U.S.A.">
        <title>Genetic diversity and population structure of the endangered marsupial Sarcophilus harrisii (Tasmanian devil).</title>
        <authorList>
            <person name="Miller W."/>
            <person name="Hayes V.M."/>
            <person name="Ratan A."/>
            <person name="Petersen D.C."/>
            <person name="Wittekindt N.E."/>
            <person name="Miller J."/>
            <person name="Walenz B."/>
            <person name="Knight J."/>
            <person name="Qi J."/>
            <person name="Zhao F."/>
            <person name="Wang Q."/>
            <person name="Bedoya-Reina O.C."/>
            <person name="Katiyar N."/>
            <person name="Tomsho L.P."/>
            <person name="Kasson L.M."/>
            <person name="Hardie R.A."/>
            <person name="Woodbridge P."/>
            <person name="Tindall E.A."/>
            <person name="Bertelsen M.F."/>
            <person name="Dixon D."/>
            <person name="Pyecroft S."/>
            <person name="Helgen K.M."/>
            <person name="Lesk A.M."/>
            <person name="Pringle T.H."/>
            <person name="Patterson N."/>
            <person name="Zhang Y."/>
            <person name="Kreiss A."/>
            <person name="Woods G.M."/>
            <person name="Jones M.E."/>
            <person name="Schuster S.C."/>
        </authorList>
    </citation>
    <scope>NUCLEOTIDE SEQUENCE [LARGE SCALE GENOMIC DNA]</scope>
</reference>
<keyword evidence="5" id="KW-1185">Reference proteome</keyword>
<dbReference type="KEGG" id="shr:111719790"/>
<reference evidence="4" key="2">
    <citation type="submission" date="2025-08" db="UniProtKB">
        <authorList>
            <consortium name="Ensembl"/>
        </authorList>
    </citation>
    <scope>IDENTIFICATION</scope>
</reference>
<dbReference type="InterPro" id="IPR000975">
    <property type="entry name" value="IL-1_fam"/>
</dbReference>
<evidence type="ECO:0000313" key="4">
    <source>
        <dbReference type="Ensembl" id="ENSSHAP00000013657.1"/>
    </source>
</evidence>
<dbReference type="OrthoDB" id="8535973at2759"/>
<proteinExistence type="inferred from homology"/>
<keyword evidence="3" id="KW-0964">Secreted</keyword>
<accession>G3WE02</accession>
<evidence type="ECO:0000313" key="5">
    <source>
        <dbReference type="Proteomes" id="UP000007648"/>
    </source>
</evidence>
<evidence type="ECO:0000256" key="2">
    <source>
        <dbReference type="ARBA" id="ARBA00010448"/>
    </source>
</evidence>
<dbReference type="RefSeq" id="XP_023355225.2">
    <property type="nucleotide sequence ID" value="XM_023499457.2"/>
</dbReference>
<dbReference type="Gene3D" id="2.80.10.50">
    <property type="match status" value="1"/>
</dbReference>
<dbReference type="SUPFAM" id="SSF50353">
    <property type="entry name" value="Cytokine"/>
    <property type="match status" value="1"/>
</dbReference>
<dbReference type="GeneTree" id="ENSGT00390000001053"/>
<protein>
    <recommendedName>
        <fullName evidence="6">Interleukin-18</fullName>
    </recommendedName>
</protein>
<name>G3WE02_SARHA</name>